<dbReference type="KEGG" id="kpd:CW740_09790"/>
<evidence type="ECO:0000313" key="2">
    <source>
        <dbReference type="Proteomes" id="UP000232693"/>
    </source>
</evidence>
<dbReference type="RefSeq" id="WP_106647324.1">
    <property type="nucleotide sequence ID" value="NZ_BMGO01000001.1"/>
</dbReference>
<protein>
    <submittedName>
        <fullName evidence="1">Uncharacterized protein</fullName>
    </submittedName>
</protein>
<dbReference type="Proteomes" id="UP000232693">
    <property type="component" value="Chromosome"/>
</dbReference>
<gene>
    <name evidence="1" type="ORF">CW740_09790</name>
</gene>
<keyword evidence="2" id="KW-1185">Reference proteome</keyword>
<accession>A0A2K9ASW0</accession>
<dbReference type="AlphaFoldDB" id="A0A2K9ASW0"/>
<organism evidence="1 2">
    <name type="scientific">Kangiella profundi</name>
    <dbReference type="NCBI Taxonomy" id="1561924"/>
    <lineage>
        <taxon>Bacteria</taxon>
        <taxon>Pseudomonadati</taxon>
        <taxon>Pseudomonadota</taxon>
        <taxon>Gammaproteobacteria</taxon>
        <taxon>Kangiellales</taxon>
        <taxon>Kangiellaceae</taxon>
        <taxon>Kangiella</taxon>
    </lineage>
</organism>
<reference evidence="1 2" key="1">
    <citation type="submission" date="2017-12" db="EMBL/GenBank/DDBJ databases">
        <title>Kangiella profundi FT102 completed genome.</title>
        <authorList>
            <person name="Xu J."/>
            <person name="Wang J."/>
            <person name="Lu Y."/>
        </authorList>
    </citation>
    <scope>NUCLEOTIDE SEQUENCE [LARGE SCALE GENOMIC DNA]</scope>
    <source>
        <strain evidence="1 2">FT102</strain>
    </source>
</reference>
<proteinExistence type="predicted"/>
<name>A0A2K9ASW0_9GAMM</name>
<dbReference type="EMBL" id="CP025120">
    <property type="protein sequence ID" value="AUD79513.1"/>
    <property type="molecule type" value="Genomic_DNA"/>
</dbReference>
<sequence>MKRILTIISCLLLLAACKTAPVYNVSNEPVNSVSGQPALSVEQVENVIIGAAIKRGWKPRVVNTGLIEARLDLRQHTAVINISYSPTSYSIQYVDSQNLHYRNGEIHRNYNNWITNLSRDIQLGLWQEANR</sequence>
<evidence type="ECO:0000313" key="1">
    <source>
        <dbReference type="EMBL" id="AUD79513.1"/>
    </source>
</evidence>
<dbReference type="PROSITE" id="PS51257">
    <property type="entry name" value="PROKAR_LIPOPROTEIN"/>
    <property type="match status" value="1"/>
</dbReference>
<dbReference type="OrthoDB" id="9815328at2"/>